<dbReference type="GO" id="GO:0015764">
    <property type="term" value="P:N-acetylglucosamine transport"/>
    <property type="evidence" value="ECO:0007669"/>
    <property type="project" value="TreeGrafter"/>
</dbReference>
<dbReference type="InterPro" id="IPR001996">
    <property type="entry name" value="PTS_IIB_1"/>
</dbReference>
<reference evidence="6 7" key="1">
    <citation type="submission" date="2018-06" db="EMBL/GenBank/DDBJ databases">
        <authorList>
            <consortium name="Pathogen Informatics"/>
            <person name="Doyle S."/>
        </authorList>
    </citation>
    <scope>NUCLEOTIDE SEQUENCE [LARGE SCALE GENOMIC DNA]</scope>
    <source>
        <strain evidence="6 7">NCTC11647</strain>
    </source>
</reference>
<dbReference type="Pfam" id="PF00367">
    <property type="entry name" value="PTS_EIIB"/>
    <property type="match status" value="1"/>
</dbReference>
<dbReference type="InterPro" id="IPR036878">
    <property type="entry name" value="Glu_permease_IIB"/>
</dbReference>
<dbReference type="GO" id="GO:0016301">
    <property type="term" value="F:kinase activity"/>
    <property type="evidence" value="ECO:0007669"/>
    <property type="project" value="UniProtKB-KW"/>
</dbReference>
<dbReference type="GO" id="GO:0005886">
    <property type="term" value="C:plasma membrane"/>
    <property type="evidence" value="ECO:0007669"/>
    <property type="project" value="TreeGrafter"/>
</dbReference>
<dbReference type="SUPFAM" id="SSF55604">
    <property type="entry name" value="Glucose permease domain IIB"/>
    <property type="match status" value="1"/>
</dbReference>
<dbReference type="Proteomes" id="UP000251647">
    <property type="component" value="Unassembled WGS sequence"/>
</dbReference>
<organism evidence="6 7">
    <name type="scientific">Photobacterium damselae</name>
    <dbReference type="NCBI Taxonomy" id="38293"/>
    <lineage>
        <taxon>Bacteria</taxon>
        <taxon>Pseudomonadati</taxon>
        <taxon>Pseudomonadota</taxon>
        <taxon>Gammaproteobacteria</taxon>
        <taxon>Vibrionales</taxon>
        <taxon>Vibrionaceae</taxon>
        <taxon>Photobacterium</taxon>
    </lineage>
</organism>
<evidence type="ECO:0000256" key="3">
    <source>
        <dbReference type="ARBA" id="ARBA00022679"/>
    </source>
</evidence>
<dbReference type="GO" id="GO:0009401">
    <property type="term" value="P:phosphoenolpyruvate-dependent sugar phosphotransferase system"/>
    <property type="evidence" value="ECO:0007669"/>
    <property type="project" value="UniProtKB-KW"/>
</dbReference>
<evidence type="ECO:0000313" key="7">
    <source>
        <dbReference type="Proteomes" id="UP000251647"/>
    </source>
</evidence>
<dbReference type="PANTHER" id="PTHR30009:SF4">
    <property type="entry name" value="PTS SYSTEM N-ACETYLGLUCOSAMINE-SPECIFIC EIICBA COMPONENT"/>
    <property type="match status" value="1"/>
</dbReference>
<dbReference type="GO" id="GO:0008982">
    <property type="term" value="F:protein-N(PI)-phosphohistidine-sugar phosphotransferase activity"/>
    <property type="evidence" value="ECO:0007669"/>
    <property type="project" value="InterPro"/>
</dbReference>
<evidence type="ECO:0000256" key="1">
    <source>
        <dbReference type="ARBA" id="ARBA00022448"/>
    </source>
</evidence>
<keyword evidence="4" id="KW-0598">Phosphotransferase system</keyword>
<dbReference type="PROSITE" id="PS51098">
    <property type="entry name" value="PTS_EIIB_TYPE_1"/>
    <property type="match status" value="1"/>
</dbReference>
<dbReference type="InterPro" id="IPR050429">
    <property type="entry name" value="PTS_Glucose_EIICBA"/>
</dbReference>
<keyword evidence="5" id="KW-0418">Kinase</keyword>
<accession>A0A2T3QIP3</accession>
<protein>
    <submittedName>
        <fullName evidence="6">EIICB-Glc</fullName>
    </submittedName>
</protein>
<dbReference type="RefSeq" id="WP_050787829.1">
    <property type="nucleotide sequence ID" value="NZ_PYOG01000014.1"/>
</dbReference>
<gene>
    <name evidence="6" type="primary">ptsG_6</name>
    <name evidence="6" type="ORF">NCTC11647_03080</name>
</gene>
<evidence type="ECO:0000256" key="5">
    <source>
        <dbReference type="ARBA" id="ARBA00022777"/>
    </source>
</evidence>
<proteinExistence type="predicted"/>
<keyword evidence="1" id="KW-0813">Transport</keyword>
<keyword evidence="3" id="KW-0808">Transferase</keyword>
<keyword evidence="2" id="KW-0762">Sugar transport</keyword>
<evidence type="ECO:0000256" key="2">
    <source>
        <dbReference type="ARBA" id="ARBA00022597"/>
    </source>
</evidence>
<dbReference type="PANTHER" id="PTHR30009">
    <property type="entry name" value="CYTOCHROME C-TYPE SYNTHESIS PROTEIN AND PTS TRANSMEMBRANE COMPONENT"/>
    <property type="match status" value="1"/>
</dbReference>
<dbReference type="InterPro" id="IPR018113">
    <property type="entry name" value="PTrfase_EIIB_Cys"/>
</dbReference>
<dbReference type="PROSITE" id="PS01035">
    <property type="entry name" value="PTS_EIIB_TYPE_1_CYS"/>
    <property type="match status" value="1"/>
</dbReference>
<dbReference type="GO" id="GO:0090563">
    <property type="term" value="F:protein-phosphocysteine-sugar phosphotransferase activity"/>
    <property type="evidence" value="ECO:0007669"/>
    <property type="project" value="TreeGrafter"/>
</dbReference>
<evidence type="ECO:0000313" key="6">
    <source>
        <dbReference type="EMBL" id="SPY44143.1"/>
    </source>
</evidence>
<dbReference type="EMBL" id="UATL01000005">
    <property type="protein sequence ID" value="SPY44143.1"/>
    <property type="molecule type" value="Genomic_DNA"/>
</dbReference>
<dbReference type="Gene3D" id="3.30.1360.60">
    <property type="entry name" value="Glucose permease domain IIB"/>
    <property type="match status" value="1"/>
</dbReference>
<sequence>MKFLDKLKAKLGLEIEPQIPLDEMAEIIFQALGGASNIEDIGACATRLRIVIRDPQHLDIAIIRQTKPFGIIRLADTQLQIIYGVKANLLSQYINEKCDTAKMP</sequence>
<evidence type="ECO:0000256" key="4">
    <source>
        <dbReference type="ARBA" id="ARBA00022683"/>
    </source>
</evidence>
<name>A0A2T3QIP3_PHODM</name>
<dbReference type="OrthoDB" id="5875539at2"/>
<dbReference type="AlphaFoldDB" id="A0A2T3QIP3"/>